<dbReference type="AlphaFoldDB" id="A0A5N8W6D7"/>
<proteinExistence type="predicted"/>
<keyword evidence="3" id="KW-1185">Reference proteome</keyword>
<feature type="region of interest" description="Disordered" evidence="1">
    <location>
        <begin position="1"/>
        <end position="35"/>
    </location>
</feature>
<comment type="caution">
    <text evidence="2">The sequence shown here is derived from an EMBL/GenBank/DDBJ whole genome shotgun (WGS) entry which is preliminary data.</text>
</comment>
<protein>
    <submittedName>
        <fullName evidence="2">Uncharacterized protein</fullName>
    </submittedName>
</protein>
<dbReference type="OrthoDB" id="3510269at2"/>
<name>A0A5N8W6D7_9ACTN</name>
<evidence type="ECO:0000313" key="2">
    <source>
        <dbReference type="EMBL" id="MPY42919.1"/>
    </source>
</evidence>
<dbReference type="Proteomes" id="UP000326979">
    <property type="component" value="Unassembled WGS sequence"/>
</dbReference>
<evidence type="ECO:0000313" key="3">
    <source>
        <dbReference type="Proteomes" id="UP000326979"/>
    </source>
</evidence>
<reference evidence="2 3" key="1">
    <citation type="submission" date="2019-07" db="EMBL/GenBank/DDBJ databases">
        <title>New species of Amycolatopsis and Streptomyces.</title>
        <authorList>
            <person name="Duangmal K."/>
            <person name="Teo W.F.A."/>
            <person name="Lipun K."/>
        </authorList>
    </citation>
    <scope>NUCLEOTIDE SEQUENCE [LARGE SCALE GENOMIC DNA]</scope>
    <source>
        <strain evidence="2 3">TISTR 2346</strain>
    </source>
</reference>
<feature type="compositionally biased region" description="Basic and acidic residues" evidence="1">
    <location>
        <begin position="1"/>
        <end position="11"/>
    </location>
</feature>
<sequence>MSRAEMVEAWRERRRARKASPDGPTEDGGGPDGFTLRRWRRSGVFGADAARRVQRLLNDLLDVQPGETPAPSWAVETLRQCLAGTPDPQLPSAVRAVLETLAPNHTAAAMTVVHEAGLPWLAPAGQRWLEHLLGSGPATLEREARPSLTEDPSGAFALQYAVRNEELDTLTPALCARTLPWIPLGLVDDLIDAGAVARDAEPWRLRSEEDEKQYLLARLAPEEADPDAALTIGWEEAVQRQRFLAGEDDEWPEGSRYDLLQRAADGDTSRLKELESFLPRPLVVRLRRVQDGALTGNWDPDMLADPGLWRLMSALWEPKAAVNPARSAFHALVALRYAYDAICAGELRSARAQLEKLVAYEEGDPRQHAEAVNMSAYLAFVDEDLDSALITLTSVADRHPQAEANLELVKRRRATPRNARPDAANPYLELRLPNGSPFWKQRYRDLRRESVDDRDEAARLNRAMRRIQQAEQAEDWSDIFGLPLDADTFALPSAPPVTLVPPAEPMPRRTEPEDPADLTVVRDRALAELLPTLLNAPRRPDHQHRTTV</sequence>
<dbReference type="EMBL" id="VJZE01000185">
    <property type="protein sequence ID" value="MPY42919.1"/>
    <property type="molecule type" value="Genomic_DNA"/>
</dbReference>
<accession>A0A5N8W6D7</accession>
<evidence type="ECO:0000256" key="1">
    <source>
        <dbReference type="SAM" id="MobiDB-lite"/>
    </source>
</evidence>
<organism evidence="2 3">
    <name type="scientific">Streptomyces phyllanthi</name>
    <dbReference type="NCBI Taxonomy" id="1803180"/>
    <lineage>
        <taxon>Bacteria</taxon>
        <taxon>Bacillati</taxon>
        <taxon>Actinomycetota</taxon>
        <taxon>Actinomycetes</taxon>
        <taxon>Kitasatosporales</taxon>
        <taxon>Streptomycetaceae</taxon>
        <taxon>Streptomyces</taxon>
    </lineage>
</organism>
<gene>
    <name evidence="2" type="ORF">FNH04_24330</name>
</gene>